<evidence type="ECO:0000256" key="1">
    <source>
        <dbReference type="SAM" id="MobiDB-lite"/>
    </source>
</evidence>
<feature type="region of interest" description="Disordered" evidence="1">
    <location>
        <begin position="159"/>
        <end position="185"/>
    </location>
</feature>
<organism evidence="3">
    <name type="scientific">uncultured marine group II/III euryarchaeote KM3_27_D07</name>
    <dbReference type="NCBI Taxonomy" id="1456429"/>
    <lineage>
        <taxon>Archaea</taxon>
        <taxon>Methanobacteriati</taxon>
        <taxon>Methanobacteriota</taxon>
        <taxon>environmental samples</taxon>
    </lineage>
</organism>
<accession>A0A075H0W3</accession>
<keyword evidence="2" id="KW-0812">Transmembrane</keyword>
<dbReference type="AlphaFoldDB" id="A0A075H0W3"/>
<protein>
    <submittedName>
        <fullName evidence="3">Uncharacterized protein</fullName>
    </submittedName>
</protein>
<evidence type="ECO:0000256" key="2">
    <source>
        <dbReference type="SAM" id="Phobius"/>
    </source>
</evidence>
<reference evidence="3" key="1">
    <citation type="journal article" date="2014" name="Genome Biol. Evol.">
        <title>Pangenome evidence for extensive interdomain horizontal transfer affecting lineage core and shell genes in uncultured planktonic thaumarchaeota and euryarchaeota.</title>
        <authorList>
            <person name="Deschamps P."/>
            <person name="Zivanovic Y."/>
            <person name="Moreira D."/>
            <person name="Rodriguez-Valera F."/>
            <person name="Lopez-Garcia P."/>
        </authorList>
    </citation>
    <scope>NUCLEOTIDE SEQUENCE</scope>
</reference>
<keyword evidence="2" id="KW-1133">Transmembrane helix</keyword>
<feature type="region of interest" description="Disordered" evidence="1">
    <location>
        <begin position="220"/>
        <end position="243"/>
    </location>
</feature>
<proteinExistence type="predicted"/>
<dbReference type="EMBL" id="KF900823">
    <property type="protein sequence ID" value="AIF08172.1"/>
    <property type="molecule type" value="Genomic_DNA"/>
</dbReference>
<feature type="transmembrane region" description="Helical" evidence="2">
    <location>
        <begin position="188"/>
        <end position="209"/>
    </location>
</feature>
<feature type="compositionally biased region" description="Acidic residues" evidence="1">
    <location>
        <begin position="169"/>
        <end position="184"/>
    </location>
</feature>
<sequence length="243" mass="26812">MQFVAKHSNQSRLALVATLLILIAVSLLPVSVVAHDAATFTVVVKESGPTPNNGQLVYNDSVWWYNVDSRENITHRIVWDSDGDGLYNGTLDWDSGNMSYECETDENGTKLDDDCKVTYEITFNGTWGPGTYEYQDISSDGTITNGTIVVISDVHIEEGDAPPPGYEFGNDDETQEPESDESEEERNWLLWLAGASGILSVLLIGLLLAMRTSDSMINADEDIEDNSNEMKSDSDITEIAEEE</sequence>
<name>A0A075H0W3_9EURY</name>
<evidence type="ECO:0000313" key="3">
    <source>
        <dbReference type="EMBL" id="AIF08172.1"/>
    </source>
</evidence>
<keyword evidence="2" id="KW-0472">Membrane</keyword>